<dbReference type="AlphaFoldDB" id="A0A9Q2URV5"/>
<dbReference type="RefSeq" id="WP_202979169.1">
    <property type="nucleotide sequence ID" value="NZ_CP095479.1"/>
</dbReference>
<protein>
    <submittedName>
        <fullName evidence="2">AAA family ATPase</fullName>
    </submittedName>
</protein>
<proteinExistence type="predicted"/>
<sequence>MTATIYAFCNQKGGVGKTTVTFHIADAARRAGLKVLAVDMDPQGNLSTILTKEPIHPGDAGIADVLSDRSEATLGDIISEGLWPGVELAATVPDAETLAAVRDELVIAGAGREHRLRDALDAVRNNYDLILIDCPPSLDQLTINALVAADQAVIVSQSALFSANGLARLRRTIDAVRRSYHPTLTLRGVIVNLHEAQTIAGQEQLDEIAASADIIGYPIPKAVVIKDASEAQTSLEEWGSTRARSLATIFRDITTALIGENRNGTSAAS</sequence>
<dbReference type="Proteomes" id="UP000608063">
    <property type="component" value="Unassembled WGS sequence"/>
</dbReference>
<name>A0A9Q2URV5_RHOHA</name>
<evidence type="ECO:0000259" key="1">
    <source>
        <dbReference type="Pfam" id="PF13614"/>
    </source>
</evidence>
<reference evidence="2" key="1">
    <citation type="submission" date="2019-11" db="EMBL/GenBank/DDBJ databases">
        <title>Spread of Macrolides and rifampicin resistant Rhodococcus equi in clinical isolates in the USA.</title>
        <authorList>
            <person name="Alvarez-Narvaez S."/>
            <person name="Huber L."/>
            <person name="Cohen N.D."/>
            <person name="Slovis N."/>
            <person name="Greiter M."/>
            <person name="Giguere S."/>
            <person name="Hart K."/>
        </authorList>
    </citation>
    <scope>NUCLEOTIDE SEQUENCE</scope>
    <source>
        <strain evidence="2">Lh_17</strain>
    </source>
</reference>
<evidence type="ECO:0000313" key="5">
    <source>
        <dbReference type="Proteomes" id="UP000808906"/>
    </source>
</evidence>
<dbReference type="Proteomes" id="UP000603463">
    <property type="component" value="Unassembled WGS sequence"/>
</dbReference>
<dbReference type="EMBL" id="WVDC01000017">
    <property type="protein sequence ID" value="NKW44193.1"/>
    <property type="molecule type" value="Genomic_DNA"/>
</dbReference>
<organism evidence="2 5">
    <name type="scientific">Rhodococcus hoagii</name>
    <name type="common">Corynebacterium equii</name>
    <dbReference type="NCBI Taxonomy" id="43767"/>
    <lineage>
        <taxon>Bacteria</taxon>
        <taxon>Bacillati</taxon>
        <taxon>Actinomycetota</taxon>
        <taxon>Actinomycetes</taxon>
        <taxon>Mycobacteriales</taxon>
        <taxon>Nocardiaceae</taxon>
        <taxon>Prescottella</taxon>
    </lineage>
</organism>
<dbReference type="Pfam" id="PF13614">
    <property type="entry name" value="AAA_31"/>
    <property type="match status" value="1"/>
</dbReference>
<gene>
    <name evidence="2" type="ORF">GS441_26580</name>
    <name evidence="3" type="ORF">GS882_28060</name>
    <name evidence="4" type="ORF">GS947_22170</name>
</gene>
<dbReference type="InterPro" id="IPR050678">
    <property type="entry name" value="DNA_Partitioning_ATPase"/>
</dbReference>
<reference evidence="3" key="2">
    <citation type="journal article" date="2020" name="Environ. Microbiol.">
        <title>The novel and transferable erm(51) gene confers Macrolides, Lincosamides, and Streptogramins B (MLSB) resistance to clonal Rhodococcus equi in the environment.</title>
        <authorList>
            <person name="Huber L."/>
            <person name="Giguere S."/>
            <person name="Slovis N.M."/>
            <person name="Alvarez-Narvaez S."/>
            <person name="Hart K.A."/>
            <person name="Greiter M."/>
            <person name="Morris E.R.A."/>
            <person name="Cohen N.D."/>
        </authorList>
    </citation>
    <scope>NUCLEOTIDE SEQUENCE</scope>
    <source>
        <strain evidence="3">Lh_116_1</strain>
        <strain evidence="4">Lh_16_1</strain>
    </source>
</reference>
<accession>A0A9Q2URV5</accession>
<comment type="caution">
    <text evidence="2">The sequence shown here is derived from an EMBL/GenBank/DDBJ whole genome shotgun (WGS) entry which is preliminary data.</text>
</comment>
<dbReference type="PANTHER" id="PTHR13696:SF52">
    <property type="entry name" value="PARA FAMILY PROTEIN CT_582"/>
    <property type="match status" value="1"/>
</dbReference>
<dbReference type="Gene3D" id="3.40.50.300">
    <property type="entry name" value="P-loop containing nucleotide triphosphate hydrolases"/>
    <property type="match status" value="1"/>
</dbReference>
<dbReference type="InterPro" id="IPR027417">
    <property type="entry name" value="P-loop_NTPase"/>
</dbReference>
<dbReference type="CDD" id="cd02042">
    <property type="entry name" value="ParAB_family"/>
    <property type="match status" value="1"/>
</dbReference>
<evidence type="ECO:0000313" key="2">
    <source>
        <dbReference type="EMBL" id="MBM4568844.1"/>
    </source>
</evidence>
<dbReference type="EMBL" id="WUXR01000025">
    <property type="protein sequence ID" value="MBM4568844.1"/>
    <property type="molecule type" value="Genomic_DNA"/>
</dbReference>
<dbReference type="Proteomes" id="UP000808906">
    <property type="component" value="Unassembled WGS sequence"/>
</dbReference>
<feature type="domain" description="AAA" evidence="1">
    <location>
        <begin position="4"/>
        <end position="185"/>
    </location>
</feature>
<evidence type="ECO:0000313" key="3">
    <source>
        <dbReference type="EMBL" id="NKT81880.1"/>
    </source>
</evidence>
<evidence type="ECO:0000313" key="4">
    <source>
        <dbReference type="EMBL" id="NKW44193.1"/>
    </source>
</evidence>
<dbReference type="PANTHER" id="PTHR13696">
    <property type="entry name" value="P-LOOP CONTAINING NUCLEOSIDE TRIPHOSPHATE HYDROLASE"/>
    <property type="match status" value="1"/>
</dbReference>
<dbReference type="InterPro" id="IPR025669">
    <property type="entry name" value="AAA_dom"/>
</dbReference>
<dbReference type="EMBL" id="WVBC01000044">
    <property type="protein sequence ID" value="NKT81880.1"/>
    <property type="molecule type" value="Genomic_DNA"/>
</dbReference>
<dbReference type="SUPFAM" id="SSF52540">
    <property type="entry name" value="P-loop containing nucleoside triphosphate hydrolases"/>
    <property type="match status" value="1"/>
</dbReference>